<dbReference type="EMBL" id="JBAWTH010000170">
    <property type="protein sequence ID" value="KAL2273916.1"/>
    <property type="molecule type" value="Genomic_DNA"/>
</dbReference>
<dbReference type="Pfam" id="PF08031">
    <property type="entry name" value="BBE"/>
    <property type="match status" value="1"/>
</dbReference>
<evidence type="ECO:0000259" key="3">
    <source>
        <dbReference type="PROSITE" id="PS51387"/>
    </source>
</evidence>
<dbReference type="PANTHER" id="PTHR13878:SF91">
    <property type="entry name" value="FAD BINDING DOMAIN PROTEIN (AFU_ORTHOLOGUE AFUA_6G12070)-RELATED"/>
    <property type="match status" value="1"/>
</dbReference>
<organism evidence="4 5">
    <name type="scientific">Diaporthe vaccinii</name>
    <dbReference type="NCBI Taxonomy" id="105482"/>
    <lineage>
        <taxon>Eukaryota</taxon>
        <taxon>Fungi</taxon>
        <taxon>Dikarya</taxon>
        <taxon>Ascomycota</taxon>
        <taxon>Pezizomycotina</taxon>
        <taxon>Sordariomycetes</taxon>
        <taxon>Sordariomycetidae</taxon>
        <taxon>Diaporthales</taxon>
        <taxon>Diaporthaceae</taxon>
        <taxon>Diaporthe</taxon>
        <taxon>Diaporthe eres species complex</taxon>
    </lineage>
</organism>
<evidence type="ECO:0000313" key="4">
    <source>
        <dbReference type="EMBL" id="KAL2273916.1"/>
    </source>
</evidence>
<name>A0ABR4DU74_9PEZI</name>
<gene>
    <name evidence="4" type="ORF">FJTKL_03999</name>
</gene>
<dbReference type="SUPFAM" id="SSF56176">
    <property type="entry name" value="FAD-binding/transporter-associated domain-like"/>
    <property type="match status" value="1"/>
</dbReference>
<sequence>MLLVLAAWPLGVLAVATTITRNEQSAAIAVTERGEGGPETSLLPFETIQLNDSTIANLNDLYPDDAKIFHFANTSSAGPSVVPETGCKAFPDESHWPSQDQWSLLANLTEEALITGEPSAAVCYEDWPQYDAGDCASVTGKWGSPKFQSYDPTGIDWPLLEGLSCLPPNFTRPDATCTLGGLPSYVMNVTDVEKIQLAVNFARNLKLRLVVKNKGHDFNAKSTGAGALTVWTTYLQDIVYLGEEYSYGTGHIGPAFKVGAGVEAIQVYEAADALGLQVVGGIARTVGLAGGYSAAGGHSPLMGLYGMAADQILSLEVVLPNGRFVHVDSEHNPDLFFALRGGGGSTYGIVTSMVIAAYPKQPVTTVTYSFGTSQGIDIETFWAGVNAFWATFPTNADAGLYSYWYIICPDKETCTFLMLPQWANNFSAAELRPLNQPLLDDLNSLGIQPANITYAEYPGLLDAFTTTFPDSAEGVGTWNAHTASRLFPRSNWDDPDTLSEQSSAIRRAVEVNGLMIGYNFKPADNPRVNQTNAVTSAWRNTLFHAMTAATFNTTATPEDIAAASRDLVELLQPWRDASPGAGAYMNEADVNEPGWQQAFYGDNYGYLYELKQRYDPWGLFYAPTAVGSEDWYVTGQLEYYPTQNGQLCLSA</sequence>
<dbReference type="InterPro" id="IPR036318">
    <property type="entry name" value="FAD-bd_PCMH-like_sf"/>
</dbReference>
<evidence type="ECO:0000313" key="5">
    <source>
        <dbReference type="Proteomes" id="UP001600888"/>
    </source>
</evidence>
<dbReference type="InterPro" id="IPR012951">
    <property type="entry name" value="BBE"/>
</dbReference>
<dbReference type="Proteomes" id="UP001600888">
    <property type="component" value="Unassembled WGS sequence"/>
</dbReference>
<reference evidence="4 5" key="1">
    <citation type="submission" date="2024-03" db="EMBL/GenBank/DDBJ databases">
        <title>A high-quality draft genome sequence of Diaporthe vaccinii, a causative agent of upright dieback and viscid rot disease in cranberry plants.</title>
        <authorList>
            <person name="Sarrasin M."/>
            <person name="Lang B.F."/>
            <person name="Burger G."/>
        </authorList>
    </citation>
    <scope>NUCLEOTIDE SEQUENCE [LARGE SCALE GENOMIC DNA]</scope>
    <source>
        <strain evidence="4 5">IS7</strain>
    </source>
</reference>
<evidence type="ECO:0000256" key="1">
    <source>
        <dbReference type="ARBA" id="ARBA00005466"/>
    </source>
</evidence>
<comment type="caution">
    <text evidence="4">The sequence shown here is derived from an EMBL/GenBank/DDBJ whole genome shotgun (WGS) entry which is preliminary data.</text>
</comment>
<evidence type="ECO:0000256" key="2">
    <source>
        <dbReference type="ARBA" id="ARBA00023002"/>
    </source>
</evidence>
<dbReference type="InterPro" id="IPR006094">
    <property type="entry name" value="Oxid_FAD_bind_N"/>
</dbReference>
<feature type="domain" description="FAD-binding PCMH-type" evidence="3">
    <location>
        <begin position="179"/>
        <end position="360"/>
    </location>
</feature>
<accession>A0ABR4DU74</accession>
<dbReference type="Gene3D" id="3.30.465.10">
    <property type="match status" value="2"/>
</dbReference>
<keyword evidence="2" id="KW-0560">Oxidoreductase</keyword>
<dbReference type="PROSITE" id="PS51387">
    <property type="entry name" value="FAD_PCMH"/>
    <property type="match status" value="1"/>
</dbReference>
<dbReference type="PANTHER" id="PTHR13878">
    <property type="entry name" value="GULONOLACTONE OXIDASE"/>
    <property type="match status" value="1"/>
</dbReference>
<dbReference type="InterPro" id="IPR050432">
    <property type="entry name" value="FAD-linked_Oxidoreductases_BP"/>
</dbReference>
<dbReference type="InterPro" id="IPR016166">
    <property type="entry name" value="FAD-bd_PCMH"/>
</dbReference>
<dbReference type="Pfam" id="PF01565">
    <property type="entry name" value="FAD_binding_4"/>
    <property type="match status" value="1"/>
</dbReference>
<comment type="similarity">
    <text evidence="1">Belongs to the oxygen-dependent FAD-linked oxidoreductase family.</text>
</comment>
<protein>
    <recommendedName>
        <fullName evidence="3">FAD-binding PCMH-type domain-containing protein</fullName>
    </recommendedName>
</protein>
<dbReference type="InterPro" id="IPR016169">
    <property type="entry name" value="FAD-bd_PCMH_sub2"/>
</dbReference>
<keyword evidence="5" id="KW-1185">Reference proteome</keyword>
<proteinExistence type="inferred from homology"/>